<dbReference type="Proteomes" id="UP000054608">
    <property type="component" value="Unassembled WGS sequence"/>
</dbReference>
<evidence type="ECO:0000313" key="2">
    <source>
        <dbReference type="Proteomes" id="UP000054608"/>
    </source>
</evidence>
<reference evidence="1 2" key="1">
    <citation type="submission" date="2015-11" db="EMBL/GenBank/DDBJ databases">
        <title>Genomic analysis of 38 Legionella species identifies large and diverse effector repertoires.</title>
        <authorList>
            <person name="Burstein D."/>
            <person name="Amaro F."/>
            <person name="Zusman T."/>
            <person name="Lifshitz Z."/>
            <person name="Cohen O."/>
            <person name="Gilbert J.A."/>
            <person name="Pupko T."/>
            <person name="Shuman H.A."/>
            <person name="Segal G."/>
        </authorList>
    </citation>
    <scope>NUCLEOTIDE SEQUENCE [LARGE SCALE GENOMIC DNA]</scope>
    <source>
        <strain evidence="1 2">WA-270A-C2</strain>
    </source>
</reference>
<comment type="caution">
    <text evidence="1">The sequence shown here is derived from an EMBL/GenBank/DDBJ whole genome shotgun (WGS) entry which is preliminary data.</text>
</comment>
<dbReference type="STRING" id="458.Lrub_1456"/>
<dbReference type="PATRIC" id="fig|458.5.peg.1506"/>
<dbReference type="EMBL" id="LNYT01000007">
    <property type="protein sequence ID" value="KTD49105.1"/>
    <property type="molecule type" value="Genomic_DNA"/>
</dbReference>
<organism evidence="1 2">
    <name type="scientific">Legionella rubrilucens</name>
    <dbReference type="NCBI Taxonomy" id="458"/>
    <lineage>
        <taxon>Bacteria</taxon>
        <taxon>Pseudomonadati</taxon>
        <taxon>Pseudomonadota</taxon>
        <taxon>Gammaproteobacteria</taxon>
        <taxon>Legionellales</taxon>
        <taxon>Legionellaceae</taxon>
        <taxon>Legionella</taxon>
    </lineage>
</organism>
<sequence>MPQPFIIYKSLHSGNSRKITVINGQPYYQSTGINSGNKDLWYPFIMIRGTKEVNIDELPPDYSRVMFSRAMHLLEANVLVKYEACYLIKEKNDILANELHEGRLPTKSALIMSSRLSGGDVFESEELQAYGLTESEIIKAHTPIEFDSQALATLTDVDEVNDWLINQGAMVLKKITCPKPNHFGPDNDFDVSEESHQKIISEINAYMNSRGTMEDDQAVLNLRSRMFRHSELTKNKMDEASYLLKHVQSTRNAKLLIKTVSNMMYTDCDLENTNKITHLLTTSRFKACLQTIHAILANESIRYNQDKNQPESCYDKAEFDFPTGASYPGKVS</sequence>
<dbReference type="AlphaFoldDB" id="A0A0W0XWB2"/>
<dbReference type="OrthoDB" id="5606277at2"/>
<gene>
    <name evidence="1" type="ORF">Lrub_1456</name>
</gene>
<protein>
    <submittedName>
        <fullName evidence="1">Uncharacterized protein</fullName>
    </submittedName>
</protein>
<dbReference type="RefSeq" id="WP_058531516.1">
    <property type="nucleotide sequence ID" value="NZ_CAAAIN010000006.1"/>
</dbReference>
<evidence type="ECO:0000313" key="1">
    <source>
        <dbReference type="EMBL" id="KTD49105.1"/>
    </source>
</evidence>
<accession>A0A0W0XWB2</accession>
<keyword evidence="2" id="KW-1185">Reference proteome</keyword>
<name>A0A0W0XWB2_9GAMM</name>
<proteinExistence type="predicted"/>